<dbReference type="EMBL" id="LT906479">
    <property type="protein sequence ID" value="SNW02529.1"/>
    <property type="molecule type" value="Genomic_DNA"/>
</dbReference>
<feature type="chain" id="PRO_5012760415" description="peptidylprolyl isomerase" evidence="7">
    <location>
        <begin position="26"/>
        <end position="460"/>
    </location>
</feature>
<sequence length="460" mass="49498">MSPRSRLALLSLMLPLMAAPHALHADDGVPALLQFAEQYHRQDPPPQPADKPPSPAAQQPAVKTRASAAGRQQWALAQKALREKSGQLERQQATIQSLQQELTALRVATALTAADPPPVKPDLAALGALASGVRQALNLTPQEQQAQALIARARAALAQQKADSAKTVAELRQQVTQLQQQEKARLTQAEALQQRLSRAAEDNAQSTQRLDAAKKQAVEAEQALTAANQSQKALRDEIDGLRARARLLPDGQTLKKPQGQQSYAAGVALGRDIQALLAERQSWGVTPDKDALLAGVIDTFSGRYQLNEALLASALADSEKAVNQARDKSAKEQLAKGESFIAEFRKKKGIKKSSSGFWYRLDYAGDEAIPENALVSVVVKETLAGGRVIQDMDRSGKVLSQPLSAFPPLFREAIGYLKNHGSLTMVVPSALAYGEAGYPPQIPPNATMVYQLRIVDVGKG</sequence>
<protein>
    <recommendedName>
        <fullName evidence="2 4">peptidylprolyl isomerase</fullName>
        <ecNumber evidence="2 4">5.2.1.8</ecNumber>
    </recommendedName>
</protein>
<dbReference type="RefSeq" id="WP_231922049.1">
    <property type="nucleotide sequence ID" value="NZ_CAMIQD010000001.1"/>
</dbReference>
<evidence type="ECO:0000256" key="4">
    <source>
        <dbReference type="PROSITE-ProRule" id="PRU00277"/>
    </source>
</evidence>
<dbReference type="PROSITE" id="PS50059">
    <property type="entry name" value="FKBP_PPIASE"/>
    <property type="match status" value="1"/>
</dbReference>
<evidence type="ECO:0000256" key="5">
    <source>
        <dbReference type="SAM" id="Coils"/>
    </source>
</evidence>
<feature type="coiled-coil region" evidence="5">
    <location>
        <begin position="81"/>
        <end position="108"/>
    </location>
</feature>
<feature type="region of interest" description="Disordered" evidence="6">
    <location>
        <begin position="41"/>
        <end position="60"/>
    </location>
</feature>
<dbReference type="Gene3D" id="1.10.287.460">
    <property type="entry name" value="Peptidyl-prolyl cis-trans isomerase, FKBP-type, N-terminal domain"/>
    <property type="match status" value="1"/>
</dbReference>
<comment type="catalytic activity">
    <reaction evidence="1 4">
        <text>[protein]-peptidylproline (omega=180) = [protein]-peptidylproline (omega=0)</text>
        <dbReference type="Rhea" id="RHEA:16237"/>
        <dbReference type="Rhea" id="RHEA-COMP:10747"/>
        <dbReference type="Rhea" id="RHEA-COMP:10748"/>
        <dbReference type="ChEBI" id="CHEBI:83833"/>
        <dbReference type="ChEBI" id="CHEBI:83834"/>
        <dbReference type="EC" id="5.2.1.8"/>
    </reaction>
</comment>
<evidence type="ECO:0000256" key="2">
    <source>
        <dbReference type="ARBA" id="ARBA00013194"/>
    </source>
</evidence>
<dbReference type="GO" id="GO:0006457">
    <property type="term" value="P:protein folding"/>
    <property type="evidence" value="ECO:0007669"/>
    <property type="project" value="InterPro"/>
</dbReference>
<proteinExistence type="predicted"/>
<accession>A0A240C437</accession>
<dbReference type="Proteomes" id="UP000215134">
    <property type="component" value="Chromosome 1"/>
</dbReference>
<evidence type="ECO:0000256" key="6">
    <source>
        <dbReference type="SAM" id="MobiDB-lite"/>
    </source>
</evidence>
<dbReference type="KEGG" id="sfj:SAMEA4384070_2830"/>
<dbReference type="InterPro" id="IPR046357">
    <property type="entry name" value="PPIase_dom_sf"/>
</dbReference>
<reference evidence="9 10" key="1">
    <citation type="submission" date="2017-06" db="EMBL/GenBank/DDBJ databases">
        <authorList>
            <consortium name="Pathogen Informatics"/>
        </authorList>
    </citation>
    <scope>NUCLEOTIDE SEQUENCE [LARGE SCALE GENOMIC DNA]</scope>
    <source>
        <strain evidence="9 10">NCTC12148</strain>
    </source>
</reference>
<feature type="signal peptide" evidence="7">
    <location>
        <begin position="1"/>
        <end position="25"/>
    </location>
</feature>
<evidence type="ECO:0000313" key="9">
    <source>
        <dbReference type="EMBL" id="SNW02529.1"/>
    </source>
</evidence>
<dbReference type="AlphaFoldDB" id="A0A240C437"/>
<keyword evidence="4 9" id="KW-0413">Isomerase</keyword>
<dbReference type="GO" id="GO:0003755">
    <property type="term" value="F:peptidyl-prolyl cis-trans isomerase activity"/>
    <property type="evidence" value="ECO:0007669"/>
    <property type="project" value="UniProtKB-KW"/>
</dbReference>
<dbReference type="InterPro" id="IPR000774">
    <property type="entry name" value="PPIase_FKBP_N"/>
</dbReference>
<evidence type="ECO:0000256" key="1">
    <source>
        <dbReference type="ARBA" id="ARBA00000971"/>
    </source>
</evidence>
<keyword evidence="7" id="KW-0732">Signal</keyword>
<dbReference type="SUPFAM" id="SSF54534">
    <property type="entry name" value="FKBP-like"/>
    <property type="match status" value="1"/>
</dbReference>
<feature type="coiled-coil region" evidence="5">
    <location>
        <begin position="143"/>
        <end position="244"/>
    </location>
</feature>
<keyword evidence="10" id="KW-1185">Reference proteome</keyword>
<organism evidence="9 10">
    <name type="scientific">Serratia ficaria</name>
    <dbReference type="NCBI Taxonomy" id="61651"/>
    <lineage>
        <taxon>Bacteria</taxon>
        <taxon>Pseudomonadati</taxon>
        <taxon>Pseudomonadota</taxon>
        <taxon>Gammaproteobacteria</taxon>
        <taxon>Enterobacterales</taxon>
        <taxon>Yersiniaceae</taxon>
        <taxon>Serratia</taxon>
    </lineage>
</organism>
<feature type="domain" description="PPIase FKBP-type" evidence="8">
    <location>
        <begin position="372"/>
        <end position="458"/>
    </location>
</feature>
<evidence type="ECO:0000313" key="10">
    <source>
        <dbReference type="Proteomes" id="UP000215134"/>
    </source>
</evidence>
<dbReference type="Pfam" id="PF00254">
    <property type="entry name" value="FKBP_C"/>
    <property type="match status" value="1"/>
</dbReference>
<dbReference type="Gene3D" id="3.10.50.40">
    <property type="match status" value="1"/>
</dbReference>
<feature type="compositionally biased region" description="Pro residues" evidence="6">
    <location>
        <begin position="44"/>
        <end position="55"/>
    </location>
</feature>
<evidence type="ECO:0000259" key="8">
    <source>
        <dbReference type="PROSITE" id="PS50059"/>
    </source>
</evidence>
<dbReference type="InterPro" id="IPR036944">
    <property type="entry name" value="PPIase_FKBP_N_sf"/>
</dbReference>
<evidence type="ECO:0000256" key="3">
    <source>
        <dbReference type="ARBA" id="ARBA00023110"/>
    </source>
</evidence>
<name>A0A240C437_SERFI</name>
<dbReference type="InterPro" id="IPR001179">
    <property type="entry name" value="PPIase_FKBP_dom"/>
</dbReference>
<dbReference type="GeneID" id="75027977"/>
<dbReference type="STRING" id="1411141.GCA_001590885_00099"/>
<keyword evidence="3 4" id="KW-0697">Rotamase</keyword>
<dbReference type="EC" id="5.2.1.8" evidence="2 4"/>
<gene>
    <name evidence="9" type="primary">fkpA_1</name>
    <name evidence="9" type="ORF">SAMEA4384070_02830</name>
</gene>
<evidence type="ECO:0000256" key="7">
    <source>
        <dbReference type="SAM" id="SignalP"/>
    </source>
</evidence>
<dbReference type="Pfam" id="PF01346">
    <property type="entry name" value="FKBP_N"/>
    <property type="match status" value="1"/>
</dbReference>
<keyword evidence="5" id="KW-0175">Coiled coil</keyword>